<dbReference type="InterPro" id="IPR023375">
    <property type="entry name" value="ADC_dom_sf"/>
</dbReference>
<evidence type="ECO:0008006" key="3">
    <source>
        <dbReference type="Google" id="ProtNLM"/>
    </source>
</evidence>
<comment type="caution">
    <text evidence="1">The sequence shown here is derived from an EMBL/GenBank/DDBJ whole genome shotgun (WGS) entry which is preliminary data.</text>
</comment>
<dbReference type="SUPFAM" id="SSF160104">
    <property type="entry name" value="Acetoacetate decarboxylase-like"/>
    <property type="match status" value="1"/>
</dbReference>
<dbReference type="OrthoDB" id="1896584at2"/>
<sequence>MSNYSIFNKKLSKTDLLTLMNIHYQCFYFWHASCNILSKQKKERMTMKKYEYSILPEYAPLYPKLPYRYEEYEKVSVYCRGDKEKMQRLLPKEFTVTDDVFEVFLLRNNKIEGLDNYNEGGLIIPCSYKDINGACMSFEYVDTDDALCAGREIWGYPKKIGEIEFNVDGGKVSGSVSRKGKKIIDVTFEETGEAFEQPNLFPRLQVKRFPHVEHEGTHLNTILKNEFYDAVTKKQVTGKATLNWEESLDDPLASLGDVEVVGAIYFVGGYTLSYGKVIDEL</sequence>
<organism evidence="1 2">
    <name type="scientific">Psychrobacillus lasiicapitis</name>
    <dbReference type="NCBI Taxonomy" id="1636719"/>
    <lineage>
        <taxon>Bacteria</taxon>
        <taxon>Bacillati</taxon>
        <taxon>Bacillota</taxon>
        <taxon>Bacilli</taxon>
        <taxon>Bacillales</taxon>
        <taxon>Bacillaceae</taxon>
        <taxon>Psychrobacillus</taxon>
    </lineage>
</organism>
<gene>
    <name evidence="1" type="ORF">FG382_14785</name>
</gene>
<protein>
    <recommendedName>
        <fullName evidence="3">Acetoacetate decarboxylase</fullName>
    </recommendedName>
</protein>
<name>A0A544T362_9BACI</name>
<evidence type="ECO:0000313" key="2">
    <source>
        <dbReference type="Proteomes" id="UP000317316"/>
    </source>
</evidence>
<evidence type="ECO:0000313" key="1">
    <source>
        <dbReference type="EMBL" id="TQR11875.1"/>
    </source>
</evidence>
<accession>A0A544T362</accession>
<dbReference type="AlphaFoldDB" id="A0A544T362"/>
<reference evidence="1 2" key="1">
    <citation type="submission" date="2019-05" db="EMBL/GenBank/DDBJ databases">
        <title>Psychrobacillus vulpis sp. nov., a new species isolated from feces of a red fox that inhabits in The Tablas de Daimiel Natural Park, Albacete, Spain.</title>
        <authorList>
            <person name="Rodriguez M."/>
            <person name="Reina J.C."/>
            <person name="Bejar V."/>
            <person name="Llamas I."/>
        </authorList>
    </citation>
    <scope>NUCLEOTIDE SEQUENCE [LARGE SCALE GENOMIC DNA]</scope>
    <source>
        <strain evidence="1 2">NEAU-3TGS17</strain>
    </source>
</reference>
<dbReference type="Pfam" id="PF06314">
    <property type="entry name" value="ADC"/>
    <property type="match status" value="1"/>
</dbReference>
<dbReference type="InterPro" id="IPR010451">
    <property type="entry name" value="Acetoacetate_decarboxylase"/>
</dbReference>
<dbReference type="GO" id="GO:0016829">
    <property type="term" value="F:lyase activity"/>
    <property type="evidence" value="ECO:0007669"/>
    <property type="project" value="InterPro"/>
</dbReference>
<dbReference type="Proteomes" id="UP000317316">
    <property type="component" value="Unassembled WGS sequence"/>
</dbReference>
<keyword evidence="2" id="KW-1185">Reference proteome</keyword>
<proteinExistence type="predicted"/>
<dbReference type="Gene3D" id="2.40.400.10">
    <property type="entry name" value="Acetoacetate decarboxylase-like"/>
    <property type="match status" value="1"/>
</dbReference>
<dbReference type="EMBL" id="VDGH01000008">
    <property type="protein sequence ID" value="TQR11875.1"/>
    <property type="molecule type" value="Genomic_DNA"/>
</dbReference>